<dbReference type="InterPro" id="IPR011042">
    <property type="entry name" value="6-blade_b-propeller_TolB-like"/>
</dbReference>
<evidence type="ECO:0008006" key="2">
    <source>
        <dbReference type="Google" id="ProtNLM"/>
    </source>
</evidence>
<dbReference type="SUPFAM" id="SSF69304">
    <property type="entry name" value="Tricorn protease N-terminal domain"/>
    <property type="match status" value="1"/>
</dbReference>
<protein>
    <recommendedName>
        <fullName evidence="2">TolB protein, periplasmic protein involved in the tonb-independent uptake of group A colicins</fullName>
    </recommendedName>
</protein>
<dbReference type="Gene3D" id="2.120.10.30">
    <property type="entry name" value="TolB, C-terminal domain"/>
    <property type="match status" value="1"/>
</dbReference>
<dbReference type="AlphaFoldDB" id="A0A6J4ULR4"/>
<dbReference type="Pfam" id="PF07676">
    <property type="entry name" value="PD40"/>
    <property type="match status" value="1"/>
</dbReference>
<name>A0A6J4ULR4_9BACT</name>
<organism evidence="1">
    <name type="scientific">uncultured Thermomicrobiales bacterium</name>
    <dbReference type="NCBI Taxonomy" id="1645740"/>
    <lineage>
        <taxon>Bacteria</taxon>
        <taxon>Pseudomonadati</taxon>
        <taxon>Thermomicrobiota</taxon>
        <taxon>Thermomicrobia</taxon>
        <taxon>Thermomicrobiales</taxon>
        <taxon>environmental samples</taxon>
    </lineage>
</organism>
<reference evidence="1" key="1">
    <citation type="submission" date="2020-02" db="EMBL/GenBank/DDBJ databases">
        <authorList>
            <person name="Meier V. D."/>
        </authorList>
    </citation>
    <scope>NUCLEOTIDE SEQUENCE</scope>
    <source>
        <strain evidence="1">AVDCRST_MAG59</strain>
    </source>
</reference>
<accession>A0A6J4ULR4</accession>
<sequence>MPHPDYLLEIVAMNSDGTAQKRLTTNEVIDRGPAWSPDEKRIAFERDGGGVFRDIFRMKADGANSFNLTDSGTVEANPNWQPR</sequence>
<dbReference type="EMBL" id="CADCWF010000112">
    <property type="protein sequence ID" value="CAA9551463.1"/>
    <property type="molecule type" value="Genomic_DNA"/>
</dbReference>
<proteinExistence type="predicted"/>
<gene>
    <name evidence="1" type="ORF">AVDCRST_MAG59-1795</name>
</gene>
<evidence type="ECO:0000313" key="1">
    <source>
        <dbReference type="EMBL" id="CAA9551463.1"/>
    </source>
</evidence>
<dbReference type="InterPro" id="IPR011659">
    <property type="entry name" value="WD40"/>
</dbReference>